<keyword evidence="5" id="KW-0216">Detoxification</keyword>
<reference evidence="12 13" key="1">
    <citation type="submission" date="2023-07" db="EMBL/GenBank/DDBJ databases">
        <title>Genomic Encyclopedia of Type Strains, Phase IV (KMG-IV): sequencing the most valuable type-strain genomes for metagenomic binning, comparative biology and taxonomic classification.</title>
        <authorList>
            <person name="Goeker M."/>
        </authorList>
    </citation>
    <scope>NUCLEOTIDE SEQUENCE [LARGE SCALE GENOMIC DNA]</scope>
    <source>
        <strain evidence="12 13">DSM 22170</strain>
    </source>
</reference>
<evidence type="ECO:0000313" key="13">
    <source>
        <dbReference type="Proteomes" id="UP001185028"/>
    </source>
</evidence>
<comment type="similarity">
    <text evidence="3">Belongs to the nitronate monooxygenase family. NMO class I subfamily.</text>
</comment>
<dbReference type="InterPro" id="IPR013785">
    <property type="entry name" value="Aldolase_TIM"/>
</dbReference>
<comment type="function">
    <text evidence="2">Nitronate monooxygenase that uses molecular oxygen to catalyze the oxidative denitrification of alkyl nitronates. Acts on propionate 3-nitronate (P3N), the presumed physiological substrate. Probably functions in the detoxification of P3N, a metabolic poison produced by plants and fungi as a defense mechanism.</text>
</comment>
<dbReference type="CDD" id="cd04730">
    <property type="entry name" value="NPD_like"/>
    <property type="match status" value="1"/>
</dbReference>
<dbReference type="Gene3D" id="3.20.20.70">
    <property type="entry name" value="Aldolase class I"/>
    <property type="match status" value="1"/>
</dbReference>
<dbReference type="EMBL" id="JAVDQH010000009">
    <property type="protein sequence ID" value="MDR6244739.1"/>
    <property type="molecule type" value="Genomic_DNA"/>
</dbReference>
<evidence type="ECO:0000256" key="2">
    <source>
        <dbReference type="ARBA" id="ARBA00003535"/>
    </source>
</evidence>
<dbReference type="InterPro" id="IPR004136">
    <property type="entry name" value="NMO"/>
</dbReference>
<keyword evidence="7" id="KW-0288">FMN</keyword>
<keyword evidence="6" id="KW-0285">Flavoprotein</keyword>
<dbReference type="SUPFAM" id="SSF51412">
    <property type="entry name" value="Inosine monophosphate dehydrogenase (IMPDH)"/>
    <property type="match status" value="1"/>
</dbReference>
<dbReference type="RefSeq" id="WP_188776631.1">
    <property type="nucleotide sequence ID" value="NZ_BMMB01000007.1"/>
</dbReference>
<keyword evidence="8 12" id="KW-0560">Oxidoreductase</keyword>
<evidence type="ECO:0000256" key="11">
    <source>
        <dbReference type="ARBA" id="ARBA00049401"/>
    </source>
</evidence>
<evidence type="ECO:0000256" key="10">
    <source>
        <dbReference type="ARBA" id="ARBA00031155"/>
    </source>
</evidence>
<dbReference type="GO" id="GO:0018580">
    <property type="term" value="F:nitronate monooxygenase activity"/>
    <property type="evidence" value="ECO:0007669"/>
    <property type="project" value="UniProtKB-EC"/>
</dbReference>
<comment type="cofactor">
    <cofactor evidence="1">
        <name>FMN</name>
        <dbReference type="ChEBI" id="CHEBI:58210"/>
    </cofactor>
</comment>
<evidence type="ECO:0000256" key="4">
    <source>
        <dbReference type="ARBA" id="ARBA00013457"/>
    </source>
</evidence>
<evidence type="ECO:0000256" key="6">
    <source>
        <dbReference type="ARBA" id="ARBA00022630"/>
    </source>
</evidence>
<sequence>MPIQWNTDFCKQIQIRYPIILAPMAGIANMPPLVAAVSNAGGLGTLGGAYMSPEQIRQAIQEIKRLTDAPFAVNLFAHMGSDRYEGWEEVLQQLQPVQQALDIAAPSPDQIRTPDDLEAQFAVLLEEKVPIISTTFGLLSSSHMEQARSLGIKVIGTATTVEEAIQAEQSGCDAVVAQGSEAGGHRGTFDTSNRPLGSNVGTMALVPQIVDQVSIPVLAAGGIMDGRGLVASLALGAQGVQLGTRFLTSVESGAHSVYKQALLSSTEDSTVMTTAFSGRPARGIQNEFIRHWNATGIQPLAFPTQNTLTRELRNAAARQNNAEYMALWAGQGTRLLTDGQSAADIVQEIMTQVEALLHD</sequence>
<evidence type="ECO:0000256" key="3">
    <source>
        <dbReference type="ARBA" id="ARBA00009881"/>
    </source>
</evidence>
<dbReference type="Pfam" id="PF03060">
    <property type="entry name" value="NMO"/>
    <property type="match status" value="1"/>
</dbReference>
<evidence type="ECO:0000256" key="9">
    <source>
        <dbReference type="ARBA" id="ARBA00023033"/>
    </source>
</evidence>
<evidence type="ECO:0000313" key="12">
    <source>
        <dbReference type="EMBL" id="MDR6244739.1"/>
    </source>
</evidence>
<evidence type="ECO:0000256" key="1">
    <source>
        <dbReference type="ARBA" id="ARBA00001917"/>
    </source>
</evidence>
<keyword evidence="13" id="KW-1185">Reference proteome</keyword>
<comment type="catalytic activity">
    <reaction evidence="11">
        <text>3 propionate 3-nitronate + 3 O2 + H2O = 3 3-oxopropanoate + 2 nitrate + nitrite + H2O2 + 3 H(+)</text>
        <dbReference type="Rhea" id="RHEA:57332"/>
        <dbReference type="ChEBI" id="CHEBI:15377"/>
        <dbReference type="ChEBI" id="CHEBI:15378"/>
        <dbReference type="ChEBI" id="CHEBI:15379"/>
        <dbReference type="ChEBI" id="CHEBI:16240"/>
        <dbReference type="ChEBI" id="CHEBI:16301"/>
        <dbReference type="ChEBI" id="CHEBI:17632"/>
        <dbReference type="ChEBI" id="CHEBI:33190"/>
        <dbReference type="ChEBI" id="CHEBI:136067"/>
    </reaction>
</comment>
<comment type="caution">
    <text evidence="12">The sequence shown here is derived from an EMBL/GenBank/DDBJ whole genome shotgun (WGS) entry which is preliminary data.</text>
</comment>
<proteinExistence type="inferred from homology"/>
<protein>
    <recommendedName>
        <fullName evidence="4">Probable nitronate monooxygenase</fullName>
    </recommendedName>
    <alternativeName>
        <fullName evidence="10">Propionate 3-nitronate monooxygenase</fullName>
    </alternativeName>
</protein>
<evidence type="ECO:0000256" key="5">
    <source>
        <dbReference type="ARBA" id="ARBA00022575"/>
    </source>
</evidence>
<accession>A0ABU1IZR1</accession>
<dbReference type="PANTHER" id="PTHR42747">
    <property type="entry name" value="NITRONATE MONOOXYGENASE-RELATED"/>
    <property type="match status" value="1"/>
</dbReference>
<evidence type="ECO:0000256" key="7">
    <source>
        <dbReference type="ARBA" id="ARBA00022643"/>
    </source>
</evidence>
<gene>
    <name evidence="12" type="ORF">JOC58_002636</name>
</gene>
<organism evidence="12 13">
    <name type="scientific">Paenibacillus hunanensis</name>
    <dbReference type="NCBI Taxonomy" id="539262"/>
    <lineage>
        <taxon>Bacteria</taxon>
        <taxon>Bacillati</taxon>
        <taxon>Bacillota</taxon>
        <taxon>Bacilli</taxon>
        <taxon>Bacillales</taxon>
        <taxon>Paenibacillaceae</taxon>
        <taxon>Paenibacillus</taxon>
    </lineage>
</organism>
<evidence type="ECO:0000256" key="8">
    <source>
        <dbReference type="ARBA" id="ARBA00023002"/>
    </source>
</evidence>
<dbReference type="Proteomes" id="UP001185028">
    <property type="component" value="Unassembled WGS sequence"/>
</dbReference>
<name>A0ABU1IZR1_9BACL</name>
<keyword evidence="9 12" id="KW-0503">Monooxygenase</keyword>
<dbReference type="PANTHER" id="PTHR42747:SF3">
    <property type="entry name" value="NITRONATE MONOOXYGENASE-RELATED"/>
    <property type="match status" value="1"/>
</dbReference>